<gene>
    <name evidence="1" type="ORF">OSR52_00015</name>
</gene>
<name>A0ABT6FLU2_9FLAO</name>
<dbReference type="RefSeq" id="WP_277898007.1">
    <property type="nucleotide sequence ID" value="NZ_JAPMUA010000001.1"/>
</dbReference>
<keyword evidence="2" id="KW-1185">Reference proteome</keyword>
<evidence type="ECO:0000313" key="2">
    <source>
        <dbReference type="Proteomes" id="UP001153642"/>
    </source>
</evidence>
<proteinExistence type="predicted"/>
<dbReference type="Proteomes" id="UP001153642">
    <property type="component" value="Unassembled WGS sequence"/>
</dbReference>
<organism evidence="1 2">
    <name type="scientific">Galbibacter pacificus</name>
    <dbReference type="NCBI Taxonomy" id="2996052"/>
    <lineage>
        <taxon>Bacteria</taxon>
        <taxon>Pseudomonadati</taxon>
        <taxon>Bacteroidota</taxon>
        <taxon>Flavobacteriia</taxon>
        <taxon>Flavobacteriales</taxon>
        <taxon>Flavobacteriaceae</taxon>
        <taxon>Galbibacter</taxon>
    </lineage>
</organism>
<evidence type="ECO:0008006" key="3">
    <source>
        <dbReference type="Google" id="ProtNLM"/>
    </source>
</evidence>
<dbReference type="EMBL" id="JAPMUA010000001">
    <property type="protein sequence ID" value="MDG3584232.1"/>
    <property type="molecule type" value="Genomic_DNA"/>
</dbReference>
<reference evidence="1" key="1">
    <citation type="submission" date="2022-11" db="EMBL/GenBank/DDBJ databases">
        <title>High-quality draft genome sequence of Galbibacter sp. strain CMA-7.</title>
        <authorList>
            <person name="Wei L."/>
            <person name="Dong C."/>
            <person name="Shao Z."/>
        </authorList>
    </citation>
    <scope>NUCLEOTIDE SEQUENCE</scope>
    <source>
        <strain evidence="1">CMA-7</strain>
    </source>
</reference>
<dbReference type="PROSITE" id="PS51257">
    <property type="entry name" value="PROKAR_LIPOPROTEIN"/>
    <property type="match status" value="1"/>
</dbReference>
<accession>A0ABT6FLU2</accession>
<protein>
    <recommendedName>
        <fullName evidence="3">Lipoprotein</fullName>
    </recommendedName>
</protein>
<sequence>MKSFFRNALMILLPTTLIISCNDDDSNGNPDGSSPEAITPAEVQTSMEAEDVSGDIDNVVDFMVVADLGDTSAKSDALASKGWLPDCYTISTEATSDSFITTFDFGEGCEMPDGKMLGGMLTLSYLKETDSTSHTRTSEVTFENFTVDSVTVNGMKTYQHTFSQEENPMSSVVTDITLTWEDDTSMAVSSEKTREWVEGFDNGTWGDSAFLITGNASVTNREGVVFTSDISTPLRAELSCDHLVSGVIDFSKDDATAQLDYGDGTCDDKAMFTGTDGETVEITLEKK</sequence>
<comment type="caution">
    <text evidence="1">The sequence shown here is derived from an EMBL/GenBank/DDBJ whole genome shotgun (WGS) entry which is preliminary data.</text>
</comment>
<evidence type="ECO:0000313" key="1">
    <source>
        <dbReference type="EMBL" id="MDG3584232.1"/>
    </source>
</evidence>